<reference evidence="2" key="1">
    <citation type="journal article" date="2019" name="Int. J. Syst. Evol. Microbiol.">
        <title>The Global Catalogue of Microorganisms (GCM) 10K type strain sequencing project: providing services to taxonomists for standard genome sequencing and annotation.</title>
        <authorList>
            <consortium name="The Broad Institute Genomics Platform"/>
            <consortium name="The Broad Institute Genome Sequencing Center for Infectious Disease"/>
            <person name="Wu L."/>
            <person name="Ma J."/>
        </authorList>
    </citation>
    <scope>NUCLEOTIDE SEQUENCE [LARGE SCALE GENOMIC DNA]</scope>
    <source>
        <strain evidence="2">KCTC 52274</strain>
    </source>
</reference>
<accession>A0ABW5LEU0</accession>
<proteinExistence type="predicted"/>
<organism evidence="1 2">
    <name type="scientific">Aquimarina rubra</name>
    <dbReference type="NCBI Taxonomy" id="1920033"/>
    <lineage>
        <taxon>Bacteria</taxon>
        <taxon>Pseudomonadati</taxon>
        <taxon>Bacteroidota</taxon>
        <taxon>Flavobacteriia</taxon>
        <taxon>Flavobacteriales</taxon>
        <taxon>Flavobacteriaceae</taxon>
        <taxon>Aquimarina</taxon>
    </lineage>
</organism>
<dbReference type="Proteomes" id="UP001597319">
    <property type="component" value="Unassembled WGS sequence"/>
</dbReference>
<name>A0ABW5LEU0_9FLAO</name>
<dbReference type="RefSeq" id="WP_378290851.1">
    <property type="nucleotide sequence ID" value="NZ_JBHULE010000008.1"/>
</dbReference>
<gene>
    <name evidence="1" type="ORF">ACFSR1_06630</name>
</gene>
<evidence type="ECO:0000313" key="2">
    <source>
        <dbReference type="Proteomes" id="UP001597319"/>
    </source>
</evidence>
<evidence type="ECO:0008006" key="3">
    <source>
        <dbReference type="Google" id="ProtNLM"/>
    </source>
</evidence>
<sequence>MKERDTFYIEKVETSTGPKPYPVNADKSTFEENSKITRAVLITHCGSCHQSSLDSHKIEAIKIFDLDMATNWHTSLSVDNLPGIASRTKNKSAISSAQKEAIDIFLRLKELQLKE</sequence>
<evidence type="ECO:0000313" key="1">
    <source>
        <dbReference type="EMBL" id="MFD2562341.1"/>
    </source>
</evidence>
<dbReference type="EMBL" id="JBHULE010000008">
    <property type="protein sequence ID" value="MFD2562341.1"/>
    <property type="molecule type" value="Genomic_DNA"/>
</dbReference>
<protein>
    <recommendedName>
        <fullName evidence="3">Cytochrome c domain-containing protein</fullName>
    </recommendedName>
</protein>
<keyword evidence="2" id="KW-1185">Reference proteome</keyword>
<comment type="caution">
    <text evidence="1">The sequence shown here is derived from an EMBL/GenBank/DDBJ whole genome shotgun (WGS) entry which is preliminary data.</text>
</comment>